<proteinExistence type="predicted"/>
<evidence type="ECO:0000313" key="2">
    <source>
        <dbReference type="Proteomes" id="UP000013232"/>
    </source>
</evidence>
<comment type="caution">
    <text evidence="1">The sequence shown here is derived from an EMBL/GenBank/DDBJ whole genome shotgun (WGS) entry which is preliminary data.</text>
</comment>
<reference evidence="1 2" key="1">
    <citation type="submission" date="2012-09" db="EMBL/GenBank/DDBJ databases">
        <title>Draft Genome Sequences of 6 Strains from Genus Thauera.</title>
        <authorList>
            <person name="Liu B."/>
            <person name="Shapleigh J.P."/>
            <person name="Frostegard A.H."/>
        </authorList>
    </citation>
    <scope>NUCLEOTIDE SEQUENCE [LARGE SCALE GENOMIC DNA]</scope>
    <source>
        <strain evidence="2">47Lol / DSM 12138</strain>
    </source>
</reference>
<accession>N6YPH4</accession>
<gene>
    <name evidence="1" type="ORF">C666_17595</name>
</gene>
<sequence>MLDTLIQLSFRRLAFGGELHPWTESERATAPLRKEKSIIPSFLHYRVKESKVPSAFVTKQ</sequence>
<keyword evidence="2" id="KW-1185">Reference proteome</keyword>
<evidence type="ECO:0000313" key="1">
    <source>
        <dbReference type="EMBL" id="ENO84287.1"/>
    </source>
</evidence>
<dbReference type="Proteomes" id="UP000013232">
    <property type="component" value="Unassembled WGS sequence"/>
</dbReference>
<name>N6YPH4_THAL4</name>
<dbReference type="AlphaFoldDB" id="N6YPH4"/>
<organism evidence="1 2">
    <name type="scientific">Thauera linaloolentis (strain DSM 12138 / JCM 21573 / CCUG 41526 / CIP 105981 / IAM 15112 / NBRC 102519 / 47Lol)</name>
    <dbReference type="NCBI Taxonomy" id="1123367"/>
    <lineage>
        <taxon>Bacteria</taxon>
        <taxon>Pseudomonadati</taxon>
        <taxon>Pseudomonadota</taxon>
        <taxon>Betaproteobacteria</taxon>
        <taxon>Rhodocyclales</taxon>
        <taxon>Zoogloeaceae</taxon>
        <taxon>Thauera</taxon>
    </lineage>
</organism>
<protein>
    <submittedName>
        <fullName evidence="1">Uncharacterized protein</fullName>
    </submittedName>
</protein>
<dbReference type="EMBL" id="AMXE01000114">
    <property type="protein sequence ID" value="ENO84287.1"/>
    <property type="molecule type" value="Genomic_DNA"/>
</dbReference>